<dbReference type="EMBL" id="LNIX01000002">
    <property type="protein sequence ID" value="OXA61173.1"/>
    <property type="molecule type" value="Genomic_DNA"/>
</dbReference>
<dbReference type="SMART" id="SM00020">
    <property type="entry name" value="Tryp_SPc"/>
    <property type="match status" value="1"/>
</dbReference>
<accession>A0A226EU83</accession>
<dbReference type="PROSITE" id="PS50240">
    <property type="entry name" value="TRYPSIN_DOM"/>
    <property type="match status" value="1"/>
</dbReference>
<dbReference type="AlphaFoldDB" id="A0A226EU83"/>
<dbReference type="InterPro" id="IPR009003">
    <property type="entry name" value="Peptidase_S1_PA"/>
</dbReference>
<sequence length="317" mass="34715">MLPLSIRFHKLILALLVFVVAHAYCQECRCVTIQECGDGGGLIKPRHNATAICNEGLYYCCLILATVQPSPKCGIHDPASIPGFAYGVGNVALYREFPWLVKILGKDGQYLGSGALIDSHRVLTVAHLFQNHKPHSVVVGMHTEVARVVESTEHKDFNWVNLSNDVTILYLERNSLNLGELFPLVGKVCLPHEEEFLQGGKNCVLSTFGENGYPIIRKIKMSLLSGQDCQDQFRRTGKLGPGFHLNKKSFICAGGSEPGQDACEGHGGSPLVCKIDGRFYLAGLVSWGVTKGDCSDRGNFPGVYLNVAHYAGWIRDN</sequence>
<evidence type="ECO:0000259" key="4">
    <source>
        <dbReference type="PROSITE" id="PS50240"/>
    </source>
</evidence>
<protein>
    <submittedName>
        <fullName evidence="5">Salivary plasminogen activator alpha 1</fullName>
    </submittedName>
</protein>
<keyword evidence="3" id="KW-0732">Signal</keyword>
<dbReference type="Pfam" id="PF00089">
    <property type="entry name" value="Trypsin"/>
    <property type="match status" value="1"/>
</dbReference>
<dbReference type="Gene3D" id="2.40.10.10">
    <property type="entry name" value="Trypsin-like serine proteases"/>
    <property type="match status" value="1"/>
</dbReference>
<keyword evidence="1" id="KW-1015">Disulfide bond</keyword>
<name>A0A226EU83_FOLCA</name>
<keyword evidence="6" id="KW-1185">Reference proteome</keyword>
<dbReference type="InterPro" id="IPR001314">
    <property type="entry name" value="Peptidase_S1A"/>
</dbReference>
<reference evidence="5 6" key="1">
    <citation type="submission" date="2015-12" db="EMBL/GenBank/DDBJ databases">
        <title>The genome of Folsomia candida.</title>
        <authorList>
            <person name="Faddeeva A."/>
            <person name="Derks M.F."/>
            <person name="Anvar Y."/>
            <person name="Smit S."/>
            <person name="Van Straalen N."/>
            <person name="Roelofs D."/>
        </authorList>
    </citation>
    <scope>NUCLEOTIDE SEQUENCE [LARGE SCALE GENOMIC DNA]</scope>
    <source>
        <strain evidence="5 6">VU population</strain>
        <tissue evidence="5">Whole body</tissue>
    </source>
</reference>
<dbReference type="STRING" id="158441.A0A226EU83"/>
<proteinExistence type="inferred from homology"/>
<feature type="signal peptide" evidence="3">
    <location>
        <begin position="1"/>
        <end position="25"/>
    </location>
</feature>
<dbReference type="GO" id="GO:0006508">
    <property type="term" value="P:proteolysis"/>
    <property type="evidence" value="ECO:0007669"/>
    <property type="project" value="InterPro"/>
</dbReference>
<comment type="similarity">
    <text evidence="2">Belongs to the peptidase S1 family. CLIP subfamily.</text>
</comment>
<dbReference type="PRINTS" id="PR00722">
    <property type="entry name" value="CHYMOTRYPSIN"/>
</dbReference>
<organism evidence="5 6">
    <name type="scientific">Folsomia candida</name>
    <name type="common">Springtail</name>
    <dbReference type="NCBI Taxonomy" id="158441"/>
    <lineage>
        <taxon>Eukaryota</taxon>
        <taxon>Metazoa</taxon>
        <taxon>Ecdysozoa</taxon>
        <taxon>Arthropoda</taxon>
        <taxon>Hexapoda</taxon>
        <taxon>Collembola</taxon>
        <taxon>Entomobryomorpha</taxon>
        <taxon>Isotomoidea</taxon>
        <taxon>Isotomidae</taxon>
        <taxon>Proisotominae</taxon>
        <taxon>Folsomia</taxon>
    </lineage>
</organism>
<evidence type="ECO:0000256" key="1">
    <source>
        <dbReference type="ARBA" id="ARBA00023157"/>
    </source>
</evidence>
<feature type="chain" id="PRO_5012533626" evidence="3">
    <location>
        <begin position="26"/>
        <end position="317"/>
    </location>
</feature>
<dbReference type="InterPro" id="IPR051487">
    <property type="entry name" value="Ser/Thr_Proteases_Immune/Dev"/>
</dbReference>
<dbReference type="InterPro" id="IPR043504">
    <property type="entry name" value="Peptidase_S1_PA_chymotrypsin"/>
</dbReference>
<dbReference type="CDD" id="cd00190">
    <property type="entry name" value="Tryp_SPc"/>
    <property type="match status" value="1"/>
</dbReference>
<evidence type="ECO:0000313" key="6">
    <source>
        <dbReference type="Proteomes" id="UP000198287"/>
    </source>
</evidence>
<comment type="caution">
    <text evidence="5">The sequence shown here is derived from an EMBL/GenBank/DDBJ whole genome shotgun (WGS) entry which is preliminary data.</text>
</comment>
<dbReference type="OrthoDB" id="6261922at2759"/>
<dbReference type="Proteomes" id="UP000198287">
    <property type="component" value="Unassembled WGS sequence"/>
</dbReference>
<dbReference type="SUPFAM" id="SSF50494">
    <property type="entry name" value="Trypsin-like serine proteases"/>
    <property type="match status" value="1"/>
</dbReference>
<dbReference type="PANTHER" id="PTHR24256">
    <property type="entry name" value="TRYPTASE-RELATED"/>
    <property type="match status" value="1"/>
</dbReference>
<evidence type="ECO:0000313" key="5">
    <source>
        <dbReference type="EMBL" id="OXA61173.1"/>
    </source>
</evidence>
<dbReference type="InterPro" id="IPR001254">
    <property type="entry name" value="Trypsin_dom"/>
</dbReference>
<dbReference type="GO" id="GO:0004252">
    <property type="term" value="F:serine-type endopeptidase activity"/>
    <property type="evidence" value="ECO:0007669"/>
    <property type="project" value="InterPro"/>
</dbReference>
<dbReference type="OMA" id="CKCECED"/>
<gene>
    <name evidence="5" type="ORF">Fcan01_05031</name>
</gene>
<evidence type="ECO:0000256" key="3">
    <source>
        <dbReference type="SAM" id="SignalP"/>
    </source>
</evidence>
<evidence type="ECO:0000256" key="2">
    <source>
        <dbReference type="ARBA" id="ARBA00024195"/>
    </source>
</evidence>
<feature type="domain" description="Peptidase S1" evidence="4">
    <location>
        <begin position="81"/>
        <end position="317"/>
    </location>
</feature>